<name>A0A482TW90_9FLAO</name>
<gene>
    <name evidence="1" type="ORF">DR871_011745</name>
</gene>
<accession>A0A482TW90</accession>
<keyword evidence="2" id="KW-1185">Reference proteome</keyword>
<dbReference type="RefSeq" id="WP_113666460.1">
    <property type="nucleotide sequence ID" value="NZ_QNVY02000003.1"/>
</dbReference>
<proteinExistence type="predicted"/>
<protein>
    <submittedName>
        <fullName evidence="1">Uncharacterized protein</fullName>
    </submittedName>
</protein>
<dbReference type="EMBL" id="QNVY02000003">
    <property type="protein sequence ID" value="RYJ51846.1"/>
    <property type="molecule type" value="Genomic_DNA"/>
</dbReference>
<dbReference type="Proteomes" id="UP000253235">
    <property type="component" value="Unassembled WGS sequence"/>
</dbReference>
<dbReference type="AlphaFoldDB" id="A0A482TW90"/>
<comment type="caution">
    <text evidence="1">The sequence shown here is derived from an EMBL/GenBank/DDBJ whole genome shotgun (WGS) entry which is preliminary data.</text>
</comment>
<evidence type="ECO:0000313" key="2">
    <source>
        <dbReference type="Proteomes" id="UP000253235"/>
    </source>
</evidence>
<dbReference type="OrthoDB" id="796548at2"/>
<reference evidence="1 2" key="1">
    <citation type="submission" date="2019-01" db="EMBL/GenBank/DDBJ databases">
        <title>Flavobacterium sp. nov. isolated from arctic soil.</title>
        <authorList>
            <person name="Kim D.-U."/>
        </authorList>
    </citation>
    <scope>NUCLEOTIDE SEQUENCE [LARGE SCALE GENOMIC DNA]</scope>
    <source>
        <strain evidence="1 2">Kopri-42</strain>
    </source>
</reference>
<evidence type="ECO:0000313" key="1">
    <source>
        <dbReference type="EMBL" id="RYJ51846.1"/>
    </source>
</evidence>
<sequence length="120" mass="13940">MTDFKKDTNNEIFQNAVLSLRLRFPVAEISRYTKESKGNISNFLNDKKPVPDTFLKTFAEAFKIDLKEFGYTNGLIKAETKNPPPESEGFFKEDYNRLINENDFLKETIRDLLKILVAKL</sequence>
<organism evidence="1 2">
    <name type="scientific">Flavobacterium petrolei</name>
    <dbReference type="NCBI Taxonomy" id="2259594"/>
    <lineage>
        <taxon>Bacteria</taxon>
        <taxon>Pseudomonadati</taxon>
        <taxon>Bacteroidota</taxon>
        <taxon>Flavobacteriia</taxon>
        <taxon>Flavobacteriales</taxon>
        <taxon>Flavobacteriaceae</taxon>
        <taxon>Flavobacterium</taxon>
    </lineage>
</organism>